<evidence type="ECO:0000313" key="7">
    <source>
        <dbReference type="Proteomes" id="UP000256970"/>
    </source>
</evidence>
<evidence type="ECO:0000313" key="6">
    <source>
        <dbReference type="EMBL" id="SZX63028.1"/>
    </source>
</evidence>
<evidence type="ECO:0000256" key="4">
    <source>
        <dbReference type="SAM" id="MobiDB-lite"/>
    </source>
</evidence>
<name>A0A383VBU2_TETOB</name>
<feature type="coiled-coil region" evidence="3">
    <location>
        <begin position="13"/>
        <end position="40"/>
    </location>
</feature>
<dbReference type="SUPFAM" id="SSF47370">
    <property type="entry name" value="Bromodomain"/>
    <property type="match status" value="1"/>
</dbReference>
<dbReference type="Gene3D" id="1.20.920.10">
    <property type="entry name" value="Bromodomain-like"/>
    <property type="match status" value="1"/>
</dbReference>
<feature type="region of interest" description="Disordered" evidence="4">
    <location>
        <begin position="43"/>
        <end position="73"/>
    </location>
</feature>
<dbReference type="EMBL" id="FNXT01000280">
    <property type="protein sequence ID" value="SZX63028.1"/>
    <property type="molecule type" value="Genomic_DNA"/>
</dbReference>
<dbReference type="SMART" id="SM00297">
    <property type="entry name" value="BROMO"/>
    <property type="match status" value="1"/>
</dbReference>
<dbReference type="STRING" id="3088.A0A383VBU2"/>
<dbReference type="PANTHER" id="PTHR45926">
    <property type="entry name" value="OSJNBA0053K19.4 PROTEIN"/>
    <property type="match status" value="1"/>
</dbReference>
<dbReference type="Pfam" id="PF00439">
    <property type="entry name" value="Bromodomain"/>
    <property type="match status" value="1"/>
</dbReference>
<sequence length="224" mass="25551">MRGAELHAKLTLVQQLKTLSKQHEQVLQAFERKVEEKLQEAALQGAGSAGKRMGAPLHAEGPEAKRQRQLAERDNRKKQIWDEIIKIVEKIRKNPKSEAFRMPVDPVKLKIPDYPNIIHFPMDIGTVLRKLRSSPRGYSMPFEVAQDMRQIWINCRTYNGATHPVTGCANVLSENFEKAWGQANIEHKWQVEVKREEREEQVGRVAGWVAGWAVGWVGGWGAGW</sequence>
<dbReference type="PRINTS" id="PR00503">
    <property type="entry name" value="BROMODOMAIN"/>
</dbReference>
<dbReference type="AlphaFoldDB" id="A0A383VBU2"/>
<gene>
    <name evidence="6" type="ORF">BQ4739_LOCUS3596</name>
</gene>
<evidence type="ECO:0000256" key="2">
    <source>
        <dbReference type="PROSITE-ProRule" id="PRU00035"/>
    </source>
</evidence>
<feature type="non-terminal residue" evidence="6">
    <location>
        <position position="224"/>
    </location>
</feature>
<proteinExistence type="predicted"/>
<feature type="compositionally biased region" description="Basic and acidic residues" evidence="4">
    <location>
        <begin position="60"/>
        <end position="73"/>
    </location>
</feature>
<reference evidence="6 7" key="1">
    <citation type="submission" date="2016-10" db="EMBL/GenBank/DDBJ databases">
        <authorList>
            <person name="Cai Z."/>
        </authorList>
    </citation>
    <scope>NUCLEOTIDE SEQUENCE [LARGE SCALE GENOMIC DNA]</scope>
</reference>
<evidence type="ECO:0000256" key="1">
    <source>
        <dbReference type="ARBA" id="ARBA00023117"/>
    </source>
</evidence>
<evidence type="ECO:0000256" key="3">
    <source>
        <dbReference type="SAM" id="Coils"/>
    </source>
</evidence>
<protein>
    <recommendedName>
        <fullName evidence="5">Bromo domain-containing protein</fullName>
    </recommendedName>
</protein>
<dbReference type="InterPro" id="IPR036427">
    <property type="entry name" value="Bromodomain-like_sf"/>
</dbReference>
<keyword evidence="1 2" id="KW-0103">Bromodomain</keyword>
<dbReference type="PROSITE" id="PS50014">
    <property type="entry name" value="BROMODOMAIN_2"/>
    <property type="match status" value="1"/>
</dbReference>
<keyword evidence="7" id="KW-1185">Reference proteome</keyword>
<evidence type="ECO:0000259" key="5">
    <source>
        <dbReference type="PROSITE" id="PS50014"/>
    </source>
</evidence>
<dbReference type="Proteomes" id="UP000256970">
    <property type="component" value="Unassembled WGS sequence"/>
</dbReference>
<accession>A0A383VBU2</accession>
<keyword evidence="3" id="KW-0175">Coiled coil</keyword>
<feature type="domain" description="Bromo" evidence="5">
    <location>
        <begin position="92"/>
        <end position="166"/>
    </location>
</feature>
<organism evidence="6 7">
    <name type="scientific">Tetradesmus obliquus</name>
    <name type="common">Green alga</name>
    <name type="synonym">Acutodesmus obliquus</name>
    <dbReference type="NCBI Taxonomy" id="3088"/>
    <lineage>
        <taxon>Eukaryota</taxon>
        <taxon>Viridiplantae</taxon>
        <taxon>Chlorophyta</taxon>
        <taxon>core chlorophytes</taxon>
        <taxon>Chlorophyceae</taxon>
        <taxon>CS clade</taxon>
        <taxon>Sphaeropleales</taxon>
        <taxon>Scenedesmaceae</taxon>
        <taxon>Tetradesmus</taxon>
    </lineage>
</organism>
<dbReference type="InterPro" id="IPR001487">
    <property type="entry name" value="Bromodomain"/>
</dbReference>